<dbReference type="NCBIfam" id="TIGR00756">
    <property type="entry name" value="PPR"/>
    <property type="match status" value="1"/>
</dbReference>
<dbReference type="Proteomes" id="UP000013827">
    <property type="component" value="Unassembled WGS sequence"/>
</dbReference>
<sequence>MVLPLVPLAVSAGGAAVAGVSGWAFVQYDKLTTQFAQQQAQLHQLQLSAESVQTRTLWSELLEPVAKRWGGALKLIAYSLCAVSGTIIVVGLGRATPTTLQPLKAHRLALRLLSGEVRHNLANRATRRPRPTRGAASAASGRTTLPSAGGSKRTASGRQTRKFPPDWQRRRKHGGENTASPPGTVSLRKKLNRCAQARNVKGALALFASEAESGGVVPDTRSYNVLLGMLVERPDEWWRVRRHMAAAGLPPDEATISLEVRALVNTGDLDAAAETVAAAAARGMPARRRTFASLLEALCGAGRLSAAARIVVSMRRQRIPPGEELLVSLASLCAKAAARGALAELAQAAGRGGASRPAAAAAGSGSDCSSSGGGVGGGVGDGGGGGGGGSGGSGGGGDGGGGGGGGSGGSGGGGDGDG</sequence>
<reference evidence="5" key="2">
    <citation type="submission" date="2024-10" db="UniProtKB">
        <authorList>
            <consortium name="EnsemblProtists"/>
        </authorList>
    </citation>
    <scope>IDENTIFICATION</scope>
</reference>
<evidence type="ECO:0000256" key="2">
    <source>
        <dbReference type="PROSITE-ProRule" id="PRU00708"/>
    </source>
</evidence>
<dbReference type="Gene3D" id="1.25.40.10">
    <property type="entry name" value="Tetratricopeptide repeat domain"/>
    <property type="match status" value="1"/>
</dbReference>
<dbReference type="eggNOG" id="KOG4197">
    <property type="taxonomic scope" value="Eukaryota"/>
</dbReference>
<dbReference type="PANTHER" id="PTHR47447:SF17">
    <property type="entry name" value="OS12G0638900 PROTEIN"/>
    <property type="match status" value="1"/>
</dbReference>
<feature type="domain" description="PROP1-like PPR" evidence="4">
    <location>
        <begin position="185"/>
        <end position="336"/>
    </location>
</feature>
<dbReference type="InterPro" id="IPR011990">
    <property type="entry name" value="TPR-like_helical_dom_sf"/>
</dbReference>
<protein>
    <recommendedName>
        <fullName evidence="4">PROP1-like PPR domain-containing protein</fullName>
    </recommendedName>
</protein>
<evidence type="ECO:0000313" key="6">
    <source>
        <dbReference type="Proteomes" id="UP000013827"/>
    </source>
</evidence>
<dbReference type="InterPro" id="IPR002885">
    <property type="entry name" value="PPR_rpt"/>
</dbReference>
<feature type="repeat" description="PPR" evidence="2">
    <location>
        <begin position="287"/>
        <end position="321"/>
    </location>
</feature>
<evidence type="ECO:0000313" key="5">
    <source>
        <dbReference type="EnsemblProtists" id="EOD24177"/>
    </source>
</evidence>
<evidence type="ECO:0000256" key="3">
    <source>
        <dbReference type="SAM" id="MobiDB-lite"/>
    </source>
</evidence>
<dbReference type="PANTHER" id="PTHR47447">
    <property type="entry name" value="OS03G0856100 PROTEIN"/>
    <property type="match status" value="1"/>
</dbReference>
<accession>A0A0D3JKZ2</accession>
<feature type="compositionally biased region" description="Gly residues" evidence="3">
    <location>
        <begin position="371"/>
        <end position="418"/>
    </location>
</feature>
<feature type="compositionally biased region" description="Low complexity" evidence="3">
    <location>
        <begin position="355"/>
        <end position="370"/>
    </location>
</feature>
<keyword evidence="6" id="KW-1185">Reference proteome</keyword>
<dbReference type="KEGG" id="ehx:EMIHUDRAFT_469384"/>
<reference evidence="6" key="1">
    <citation type="journal article" date="2013" name="Nature">
        <title>Pan genome of the phytoplankton Emiliania underpins its global distribution.</title>
        <authorList>
            <person name="Read B.A."/>
            <person name="Kegel J."/>
            <person name="Klute M.J."/>
            <person name="Kuo A."/>
            <person name="Lefebvre S.C."/>
            <person name="Maumus F."/>
            <person name="Mayer C."/>
            <person name="Miller J."/>
            <person name="Monier A."/>
            <person name="Salamov A."/>
            <person name="Young J."/>
            <person name="Aguilar M."/>
            <person name="Claverie J.M."/>
            <person name="Frickenhaus S."/>
            <person name="Gonzalez K."/>
            <person name="Herman E.K."/>
            <person name="Lin Y.C."/>
            <person name="Napier J."/>
            <person name="Ogata H."/>
            <person name="Sarno A.F."/>
            <person name="Shmutz J."/>
            <person name="Schroeder D."/>
            <person name="de Vargas C."/>
            <person name="Verret F."/>
            <person name="von Dassow P."/>
            <person name="Valentin K."/>
            <person name="Van de Peer Y."/>
            <person name="Wheeler G."/>
            <person name="Dacks J.B."/>
            <person name="Delwiche C.F."/>
            <person name="Dyhrman S.T."/>
            <person name="Glockner G."/>
            <person name="John U."/>
            <person name="Richards T."/>
            <person name="Worden A.Z."/>
            <person name="Zhang X."/>
            <person name="Grigoriev I.V."/>
            <person name="Allen A.E."/>
            <person name="Bidle K."/>
            <person name="Borodovsky M."/>
            <person name="Bowler C."/>
            <person name="Brownlee C."/>
            <person name="Cock J.M."/>
            <person name="Elias M."/>
            <person name="Gladyshev V.N."/>
            <person name="Groth M."/>
            <person name="Guda C."/>
            <person name="Hadaegh A."/>
            <person name="Iglesias-Rodriguez M.D."/>
            <person name="Jenkins J."/>
            <person name="Jones B.M."/>
            <person name="Lawson T."/>
            <person name="Leese F."/>
            <person name="Lindquist E."/>
            <person name="Lobanov A."/>
            <person name="Lomsadze A."/>
            <person name="Malik S.B."/>
            <person name="Marsh M.E."/>
            <person name="Mackinder L."/>
            <person name="Mock T."/>
            <person name="Mueller-Roeber B."/>
            <person name="Pagarete A."/>
            <person name="Parker M."/>
            <person name="Probert I."/>
            <person name="Quesneville H."/>
            <person name="Raines C."/>
            <person name="Rensing S.A."/>
            <person name="Riano-Pachon D.M."/>
            <person name="Richier S."/>
            <person name="Rokitta S."/>
            <person name="Shiraiwa Y."/>
            <person name="Soanes D.M."/>
            <person name="van der Giezen M."/>
            <person name="Wahlund T.M."/>
            <person name="Williams B."/>
            <person name="Wilson W."/>
            <person name="Wolfe G."/>
            <person name="Wurch L.L."/>
        </authorList>
    </citation>
    <scope>NUCLEOTIDE SEQUENCE</scope>
</reference>
<dbReference type="AlphaFoldDB" id="A0A0D3JKZ2"/>
<name>A0A0D3JKZ2_EMIH1</name>
<evidence type="ECO:0000256" key="1">
    <source>
        <dbReference type="ARBA" id="ARBA00022737"/>
    </source>
</evidence>
<organism evidence="5 6">
    <name type="scientific">Emiliania huxleyi (strain CCMP1516)</name>
    <dbReference type="NCBI Taxonomy" id="280463"/>
    <lineage>
        <taxon>Eukaryota</taxon>
        <taxon>Haptista</taxon>
        <taxon>Haptophyta</taxon>
        <taxon>Prymnesiophyceae</taxon>
        <taxon>Isochrysidales</taxon>
        <taxon>Noelaerhabdaceae</taxon>
        <taxon>Emiliania</taxon>
    </lineage>
</organism>
<dbReference type="PaxDb" id="2903-EOD24177"/>
<dbReference type="EnsemblProtists" id="EOD24177">
    <property type="protein sequence ID" value="EOD24177"/>
    <property type="gene ID" value="EMIHUDRAFT_469384"/>
</dbReference>
<dbReference type="PROSITE" id="PS51375">
    <property type="entry name" value="PPR"/>
    <property type="match status" value="1"/>
</dbReference>
<evidence type="ECO:0000259" key="4">
    <source>
        <dbReference type="Pfam" id="PF17177"/>
    </source>
</evidence>
<feature type="region of interest" description="Disordered" evidence="3">
    <location>
        <begin position="355"/>
        <end position="418"/>
    </location>
</feature>
<dbReference type="HOGENOM" id="CLU_658236_0_0_1"/>
<dbReference type="STRING" id="2903.R1CNI2"/>
<feature type="compositionally biased region" description="Low complexity" evidence="3">
    <location>
        <begin position="132"/>
        <end position="145"/>
    </location>
</feature>
<dbReference type="RefSeq" id="XP_005776606.1">
    <property type="nucleotide sequence ID" value="XM_005776549.1"/>
</dbReference>
<feature type="region of interest" description="Disordered" evidence="3">
    <location>
        <begin position="120"/>
        <end position="186"/>
    </location>
</feature>
<keyword evidence="1" id="KW-0677">Repeat</keyword>
<proteinExistence type="predicted"/>
<dbReference type="InterPro" id="IPR033443">
    <property type="entry name" value="PROP1-like_PPR_dom"/>
</dbReference>
<dbReference type="Pfam" id="PF17177">
    <property type="entry name" value="PPR_long"/>
    <property type="match status" value="1"/>
</dbReference>
<dbReference type="GeneID" id="17269722"/>